<gene>
    <name evidence="1" type="ORF">HPS36_03700</name>
</gene>
<name>A0A7D4C4Q5_9EURY</name>
<dbReference type="Proteomes" id="UP000505020">
    <property type="component" value="Chromosome"/>
</dbReference>
<dbReference type="GeneID" id="55594076"/>
<evidence type="ECO:0000313" key="2">
    <source>
        <dbReference type="Proteomes" id="UP000505020"/>
    </source>
</evidence>
<dbReference type="RefSeq" id="WP_173228550.1">
    <property type="nucleotide sequence ID" value="NZ_CP053941.1"/>
</dbReference>
<organism evidence="1 2">
    <name type="scientific">Halorubrum salinarum</name>
    <dbReference type="NCBI Taxonomy" id="2739057"/>
    <lineage>
        <taxon>Archaea</taxon>
        <taxon>Methanobacteriati</taxon>
        <taxon>Methanobacteriota</taxon>
        <taxon>Stenosarchaea group</taxon>
        <taxon>Halobacteria</taxon>
        <taxon>Halobacteriales</taxon>
        <taxon>Haloferacaceae</taxon>
        <taxon>Halorubrum</taxon>
    </lineage>
</organism>
<reference evidence="1 2" key="1">
    <citation type="submission" date="2020-05" db="EMBL/GenBank/DDBJ databases">
        <title>Halorubrum RHB-C sp.nov., an extremely halophilic archaeon isolated from solar salt farm.</title>
        <authorList>
            <person name="Ho H."/>
            <person name="Danganan R.E."/>
            <person name="Dedeles G.R."/>
            <person name="Kim S.-G."/>
        </authorList>
    </citation>
    <scope>NUCLEOTIDE SEQUENCE [LARGE SCALE GENOMIC DNA]</scope>
    <source>
        <strain evidence="1 2">RHB-C</strain>
    </source>
</reference>
<dbReference type="KEGG" id="hsai:HPS36_03700"/>
<evidence type="ECO:0000313" key="1">
    <source>
        <dbReference type="EMBL" id="QKG91998.1"/>
    </source>
</evidence>
<accession>A0A7D4C4Q5</accession>
<dbReference type="AlphaFoldDB" id="A0A7D4C4Q5"/>
<dbReference type="EMBL" id="CP053941">
    <property type="protein sequence ID" value="QKG91998.1"/>
    <property type="molecule type" value="Genomic_DNA"/>
</dbReference>
<keyword evidence="2" id="KW-1185">Reference proteome</keyword>
<sequence>MFQHNDRGSRSRTSRRQYLLGIAATASTLVSGCLGEDDEELPGTGPDGNTQSREIVVTYDEAVTARNDAVAARDEGISAFNEEAYTDAIDAIETALSNFVSAEDCFAEAVDLATEIDANEAVDLCETAVDETALQADATDAALSAARAAHDGADADIINGHIERFRSLREDAAAIDIADADAVASALGLA</sequence>
<proteinExistence type="predicted"/>
<protein>
    <submittedName>
        <fullName evidence="1">Uncharacterized protein</fullName>
    </submittedName>
</protein>
<dbReference type="PROSITE" id="PS51257">
    <property type="entry name" value="PROKAR_LIPOPROTEIN"/>
    <property type="match status" value="1"/>
</dbReference>